<evidence type="ECO:0000313" key="3">
    <source>
        <dbReference type="Proteomes" id="UP001197974"/>
    </source>
</evidence>
<proteinExistence type="predicted"/>
<keyword evidence="1" id="KW-0812">Transmembrane</keyword>
<keyword evidence="3" id="KW-1185">Reference proteome</keyword>
<sequence>METLINDLPTIWMQLKKQFLFFLVVLSTIYSIILLASIGKPDERQVKIMMRGYYYPYTFIFSSIFFLFIMNCLKELSYQSFRDGILIIICLSNMFLASSVFILNKKI</sequence>
<dbReference type="RefSeq" id="WP_226541488.1">
    <property type="nucleotide sequence ID" value="NZ_CP129013.1"/>
</dbReference>
<protein>
    <submittedName>
        <fullName evidence="2">Uncharacterized protein</fullName>
    </submittedName>
</protein>
<dbReference type="Proteomes" id="UP001197974">
    <property type="component" value="Chromosome"/>
</dbReference>
<feature type="transmembrane region" description="Helical" evidence="1">
    <location>
        <begin position="20"/>
        <end position="39"/>
    </location>
</feature>
<evidence type="ECO:0000256" key="1">
    <source>
        <dbReference type="SAM" id="Phobius"/>
    </source>
</evidence>
<dbReference type="EMBL" id="CP129013">
    <property type="protein sequence ID" value="WLR41684.1"/>
    <property type="molecule type" value="Genomic_DNA"/>
</dbReference>
<name>A0ABY9JS97_9BACI</name>
<feature type="transmembrane region" description="Helical" evidence="1">
    <location>
        <begin position="54"/>
        <end position="73"/>
    </location>
</feature>
<keyword evidence="1" id="KW-0472">Membrane</keyword>
<accession>A0ABY9JS97</accession>
<keyword evidence="1" id="KW-1133">Transmembrane helix</keyword>
<organism evidence="2 3">
    <name type="scientific">Bacillus carboniphilus</name>
    <dbReference type="NCBI Taxonomy" id="86663"/>
    <lineage>
        <taxon>Bacteria</taxon>
        <taxon>Bacillati</taxon>
        <taxon>Bacillota</taxon>
        <taxon>Bacilli</taxon>
        <taxon>Bacillales</taxon>
        <taxon>Bacillaceae</taxon>
        <taxon>Bacillus</taxon>
    </lineage>
</organism>
<gene>
    <name evidence="2" type="ORF">LC087_12500</name>
</gene>
<evidence type="ECO:0000313" key="2">
    <source>
        <dbReference type="EMBL" id="WLR41684.1"/>
    </source>
</evidence>
<feature type="transmembrane region" description="Helical" evidence="1">
    <location>
        <begin position="85"/>
        <end position="103"/>
    </location>
</feature>
<reference evidence="2 3" key="1">
    <citation type="submission" date="2023-06" db="EMBL/GenBank/DDBJ databases">
        <title>Five Gram-positive bacteria isolated from mangrove sediments in Shenzhen, Guangdong, China.</title>
        <authorList>
            <person name="Yu S."/>
            <person name="Zheng W."/>
            <person name="Huang Y."/>
        </authorList>
    </citation>
    <scope>NUCLEOTIDE SEQUENCE [LARGE SCALE GENOMIC DNA]</scope>
    <source>
        <strain evidence="2 3">SaN35-3</strain>
    </source>
</reference>